<feature type="compositionally biased region" description="Basic and acidic residues" evidence="8">
    <location>
        <begin position="1"/>
        <end position="16"/>
    </location>
</feature>
<keyword evidence="2" id="KW-0479">Metal-binding</keyword>
<evidence type="ECO:0000256" key="1">
    <source>
        <dbReference type="ARBA" id="ARBA00022598"/>
    </source>
</evidence>
<dbReference type="PROSITE" id="PS00178">
    <property type="entry name" value="AA_TRNA_LIGASE_I"/>
    <property type="match status" value="1"/>
</dbReference>
<proteinExistence type="inferred from homology"/>
<dbReference type="InterPro" id="IPR049940">
    <property type="entry name" value="GluQ/Sye"/>
</dbReference>
<dbReference type="InterPro" id="IPR001412">
    <property type="entry name" value="aa-tRNA-synth_I_CS"/>
</dbReference>
<evidence type="ECO:0000256" key="3">
    <source>
        <dbReference type="ARBA" id="ARBA00022741"/>
    </source>
</evidence>
<organism evidence="10 11">
    <name type="scientific">Ferviditalea candida</name>
    <dbReference type="NCBI Taxonomy" id="3108399"/>
    <lineage>
        <taxon>Bacteria</taxon>
        <taxon>Bacillati</taxon>
        <taxon>Bacillota</taxon>
        <taxon>Bacilli</taxon>
        <taxon>Bacillales</taxon>
        <taxon>Paenibacillaceae</taxon>
        <taxon>Ferviditalea</taxon>
    </lineage>
</organism>
<protein>
    <submittedName>
        <fullName evidence="10">Glutamate--tRNA ligase family protein</fullName>
    </submittedName>
</protein>
<keyword evidence="5 7" id="KW-0067">ATP-binding</keyword>
<evidence type="ECO:0000313" key="10">
    <source>
        <dbReference type="EMBL" id="MEB3104061.1"/>
    </source>
</evidence>
<evidence type="ECO:0000256" key="4">
    <source>
        <dbReference type="ARBA" id="ARBA00022833"/>
    </source>
</evidence>
<comment type="similarity">
    <text evidence="7">Belongs to the class-I aminoacyl-tRNA synthetase family.</text>
</comment>
<dbReference type="EMBL" id="JAYJLD010000076">
    <property type="protein sequence ID" value="MEB3104061.1"/>
    <property type="molecule type" value="Genomic_DNA"/>
</dbReference>
<evidence type="ECO:0000256" key="2">
    <source>
        <dbReference type="ARBA" id="ARBA00022723"/>
    </source>
</evidence>
<dbReference type="Pfam" id="PF00749">
    <property type="entry name" value="tRNA-synt_1c"/>
    <property type="match status" value="1"/>
</dbReference>
<reference evidence="10" key="1">
    <citation type="submission" date="2023-12" db="EMBL/GenBank/DDBJ databases">
        <title>Fervidustalea candida gen. nov., sp. nov., a novel member of the family Paenibacillaceae isolated from a geothermal area.</title>
        <authorList>
            <person name="Li W.-J."/>
            <person name="Jiao J.-Y."/>
            <person name="Chen Y."/>
        </authorList>
    </citation>
    <scope>NUCLEOTIDE SEQUENCE</scope>
    <source>
        <strain evidence="10">SYSU GA230002</strain>
    </source>
</reference>
<comment type="caution">
    <text evidence="10">The sequence shown here is derived from an EMBL/GenBank/DDBJ whole genome shotgun (WGS) entry which is preliminary data.</text>
</comment>
<dbReference type="InterPro" id="IPR014729">
    <property type="entry name" value="Rossmann-like_a/b/a_fold"/>
</dbReference>
<evidence type="ECO:0000256" key="6">
    <source>
        <dbReference type="ARBA" id="ARBA00023146"/>
    </source>
</evidence>
<dbReference type="PANTHER" id="PTHR43311">
    <property type="entry name" value="GLUTAMATE--TRNA LIGASE"/>
    <property type="match status" value="1"/>
</dbReference>
<keyword evidence="6 7" id="KW-0030">Aminoacyl-tRNA synthetase</keyword>
<evidence type="ECO:0000256" key="5">
    <source>
        <dbReference type="ARBA" id="ARBA00022840"/>
    </source>
</evidence>
<evidence type="ECO:0000256" key="8">
    <source>
        <dbReference type="SAM" id="MobiDB-lite"/>
    </source>
</evidence>
<keyword evidence="7" id="KW-0648">Protein biosynthesis</keyword>
<dbReference type="PRINTS" id="PR00987">
    <property type="entry name" value="TRNASYNTHGLU"/>
</dbReference>
<evidence type="ECO:0000259" key="9">
    <source>
        <dbReference type="Pfam" id="PF00749"/>
    </source>
</evidence>
<name>A0ABU5ZQX5_9BACL</name>
<gene>
    <name evidence="10" type="ORF">VF724_20830</name>
</gene>
<accession>A0ABU5ZQX5</accession>
<keyword evidence="4" id="KW-0862">Zinc</keyword>
<dbReference type="PANTHER" id="PTHR43311:SF1">
    <property type="entry name" value="GLUTAMYL-Q TRNA(ASP) SYNTHETASE"/>
    <property type="match status" value="1"/>
</dbReference>
<keyword evidence="3 7" id="KW-0547">Nucleotide-binding</keyword>
<dbReference type="InterPro" id="IPR020058">
    <property type="entry name" value="Glu/Gln-tRNA-synth_Ib_cat-dom"/>
</dbReference>
<keyword evidence="1 7" id="KW-0436">Ligase</keyword>
<dbReference type="GO" id="GO:0016874">
    <property type="term" value="F:ligase activity"/>
    <property type="evidence" value="ECO:0007669"/>
    <property type="project" value="UniProtKB-KW"/>
</dbReference>
<dbReference type="SUPFAM" id="SSF52374">
    <property type="entry name" value="Nucleotidylyl transferase"/>
    <property type="match status" value="1"/>
</dbReference>
<evidence type="ECO:0000313" key="11">
    <source>
        <dbReference type="Proteomes" id="UP001310386"/>
    </source>
</evidence>
<dbReference type="Proteomes" id="UP001310386">
    <property type="component" value="Unassembled WGS sequence"/>
</dbReference>
<dbReference type="Gene3D" id="3.40.50.620">
    <property type="entry name" value="HUPs"/>
    <property type="match status" value="1"/>
</dbReference>
<dbReference type="InterPro" id="IPR000924">
    <property type="entry name" value="Glu/Gln-tRNA-synth"/>
</dbReference>
<sequence length="101" mass="11468">MPSSRTDHHAISTDHTRRPRSGRFAPMPSGKLHLGHAWTALLAWLQMRQCGGRFILRIEDIDDSRFVPGMAEQMMNDLKWLGLDWGEGPDIEGVQRSLSTK</sequence>
<keyword evidence="11" id="KW-1185">Reference proteome</keyword>
<feature type="domain" description="Glutamyl/glutaminyl-tRNA synthetase class Ib catalytic" evidence="9">
    <location>
        <begin position="23"/>
        <end position="89"/>
    </location>
</feature>
<feature type="region of interest" description="Disordered" evidence="8">
    <location>
        <begin position="1"/>
        <end position="26"/>
    </location>
</feature>
<evidence type="ECO:0000256" key="7">
    <source>
        <dbReference type="RuleBase" id="RU363037"/>
    </source>
</evidence>